<evidence type="ECO:0000313" key="2">
    <source>
        <dbReference type="EMBL" id="KAA3486958.1"/>
    </source>
</evidence>
<protein>
    <submittedName>
        <fullName evidence="2">DNA/RNA polymerases superfamily protein</fullName>
    </submittedName>
</protein>
<feature type="chain" id="PRO_5022815192" evidence="1">
    <location>
        <begin position="24"/>
        <end position="104"/>
    </location>
</feature>
<organism evidence="2 3">
    <name type="scientific">Gossypium australe</name>
    <dbReference type="NCBI Taxonomy" id="47621"/>
    <lineage>
        <taxon>Eukaryota</taxon>
        <taxon>Viridiplantae</taxon>
        <taxon>Streptophyta</taxon>
        <taxon>Embryophyta</taxon>
        <taxon>Tracheophyta</taxon>
        <taxon>Spermatophyta</taxon>
        <taxon>Magnoliopsida</taxon>
        <taxon>eudicotyledons</taxon>
        <taxon>Gunneridae</taxon>
        <taxon>Pentapetalae</taxon>
        <taxon>rosids</taxon>
        <taxon>malvids</taxon>
        <taxon>Malvales</taxon>
        <taxon>Malvaceae</taxon>
        <taxon>Malvoideae</taxon>
        <taxon>Gossypium</taxon>
    </lineage>
</organism>
<sequence>MTDLRTMFARLVCLMMGVKPTWIDQIQDKLLEDESLSVQFRQIKSGTTANFGLNGDGVLCFRGQICVSNDSDLRQSILREAHSSPYAMDLGGNKMYCDLLELYW</sequence>
<accession>A0A5B6WZM1</accession>
<comment type="caution">
    <text evidence="2">The sequence shown here is derived from an EMBL/GenBank/DDBJ whole genome shotgun (WGS) entry which is preliminary data.</text>
</comment>
<dbReference type="AlphaFoldDB" id="A0A5B6WZM1"/>
<keyword evidence="3" id="KW-1185">Reference proteome</keyword>
<keyword evidence="1" id="KW-0732">Signal</keyword>
<name>A0A5B6WZM1_9ROSI</name>
<dbReference type="Proteomes" id="UP000325315">
    <property type="component" value="Unassembled WGS sequence"/>
</dbReference>
<feature type="signal peptide" evidence="1">
    <location>
        <begin position="1"/>
        <end position="23"/>
    </location>
</feature>
<proteinExistence type="predicted"/>
<gene>
    <name evidence="2" type="ORF">EPI10_030816</name>
</gene>
<dbReference type="EMBL" id="SMMG02000001">
    <property type="protein sequence ID" value="KAA3486958.1"/>
    <property type="molecule type" value="Genomic_DNA"/>
</dbReference>
<evidence type="ECO:0000313" key="3">
    <source>
        <dbReference type="Proteomes" id="UP000325315"/>
    </source>
</evidence>
<dbReference type="OrthoDB" id="1736806at2759"/>
<reference evidence="3" key="1">
    <citation type="journal article" date="2019" name="Plant Biotechnol. J.">
        <title>Genome sequencing of the Australian wild diploid species Gossypium australe highlights disease resistance and delayed gland morphogenesis.</title>
        <authorList>
            <person name="Cai Y."/>
            <person name="Cai X."/>
            <person name="Wang Q."/>
            <person name="Wang P."/>
            <person name="Zhang Y."/>
            <person name="Cai C."/>
            <person name="Xu Y."/>
            <person name="Wang K."/>
            <person name="Zhou Z."/>
            <person name="Wang C."/>
            <person name="Geng S."/>
            <person name="Li B."/>
            <person name="Dong Q."/>
            <person name="Hou Y."/>
            <person name="Wang H."/>
            <person name="Ai P."/>
            <person name="Liu Z."/>
            <person name="Yi F."/>
            <person name="Sun M."/>
            <person name="An G."/>
            <person name="Cheng J."/>
            <person name="Zhang Y."/>
            <person name="Shi Q."/>
            <person name="Xie Y."/>
            <person name="Shi X."/>
            <person name="Chang Y."/>
            <person name="Huang F."/>
            <person name="Chen Y."/>
            <person name="Hong S."/>
            <person name="Mi L."/>
            <person name="Sun Q."/>
            <person name="Zhang L."/>
            <person name="Zhou B."/>
            <person name="Peng R."/>
            <person name="Zhang X."/>
            <person name="Liu F."/>
        </authorList>
    </citation>
    <scope>NUCLEOTIDE SEQUENCE [LARGE SCALE GENOMIC DNA]</scope>
    <source>
        <strain evidence="3">cv. PA1801</strain>
    </source>
</reference>
<evidence type="ECO:0000256" key="1">
    <source>
        <dbReference type="SAM" id="SignalP"/>
    </source>
</evidence>